<dbReference type="Proteomes" id="UP001501536">
    <property type="component" value="Unassembled WGS sequence"/>
</dbReference>
<evidence type="ECO:0000313" key="7">
    <source>
        <dbReference type="Proteomes" id="UP001501536"/>
    </source>
</evidence>
<evidence type="ECO:0000256" key="1">
    <source>
        <dbReference type="ARBA" id="ARBA00022603"/>
    </source>
</evidence>
<proteinExistence type="predicted"/>
<evidence type="ECO:0000256" key="3">
    <source>
        <dbReference type="ARBA" id="ARBA00022691"/>
    </source>
</evidence>
<dbReference type="CDD" id="cd02440">
    <property type="entry name" value="AdoMet_MTases"/>
    <property type="match status" value="1"/>
</dbReference>
<reference evidence="7" key="1">
    <citation type="journal article" date="2019" name="Int. J. Syst. Evol. Microbiol.">
        <title>The Global Catalogue of Microorganisms (GCM) 10K type strain sequencing project: providing services to taxonomists for standard genome sequencing and annotation.</title>
        <authorList>
            <consortium name="The Broad Institute Genomics Platform"/>
            <consortium name="The Broad Institute Genome Sequencing Center for Infectious Disease"/>
            <person name="Wu L."/>
            <person name="Ma J."/>
        </authorList>
    </citation>
    <scope>NUCLEOTIDE SEQUENCE [LARGE SCALE GENOMIC DNA]</scope>
    <source>
        <strain evidence="7">JCM 16961</strain>
    </source>
</reference>
<dbReference type="PANTHER" id="PTHR43464">
    <property type="entry name" value="METHYLTRANSFERASE"/>
    <property type="match status" value="1"/>
</dbReference>
<keyword evidence="7" id="KW-1185">Reference proteome</keyword>
<keyword evidence="2" id="KW-0808">Transferase</keyword>
<accession>A0ABP7D8U7</accession>
<dbReference type="EMBL" id="BAABCJ010000002">
    <property type="protein sequence ID" value="GAA3700891.1"/>
    <property type="molecule type" value="Genomic_DNA"/>
</dbReference>
<comment type="caution">
    <text evidence="6">The sequence shown here is derived from an EMBL/GenBank/DDBJ whole genome shotgun (WGS) entry which is preliminary data.</text>
</comment>
<evidence type="ECO:0000256" key="4">
    <source>
        <dbReference type="SAM" id="MobiDB-lite"/>
    </source>
</evidence>
<dbReference type="Gene3D" id="3.40.50.150">
    <property type="entry name" value="Vaccinia Virus protein VP39"/>
    <property type="match status" value="1"/>
</dbReference>
<dbReference type="SUPFAM" id="SSF53335">
    <property type="entry name" value="S-adenosyl-L-methionine-dependent methyltransferases"/>
    <property type="match status" value="1"/>
</dbReference>
<organism evidence="6 7">
    <name type="scientific">Zhihengliuella alba</name>
    <dbReference type="NCBI Taxonomy" id="547018"/>
    <lineage>
        <taxon>Bacteria</taxon>
        <taxon>Bacillati</taxon>
        <taxon>Actinomycetota</taxon>
        <taxon>Actinomycetes</taxon>
        <taxon>Micrococcales</taxon>
        <taxon>Micrococcaceae</taxon>
        <taxon>Zhihengliuella</taxon>
    </lineage>
</organism>
<evidence type="ECO:0000313" key="6">
    <source>
        <dbReference type="EMBL" id="GAA3700891.1"/>
    </source>
</evidence>
<evidence type="ECO:0000259" key="5">
    <source>
        <dbReference type="Pfam" id="PF13649"/>
    </source>
</evidence>
<sequence>MPAAADAVRAAYTRRAVEYTELLGSLDAVHAEDLRLIRDWACRVPGPVLDAGCGPGHWTAFLAEQGVEVTGIDQVEPFVEGARRRFPGVEFRVGRLETIPRRDGALGGVLAWYSLIHLPPADVPAVLREFARVLRPGGGLLLGLFDGTPGEAFDHAVATAYRWDAETIGAVLDTAGFDSCGSSRRAEPETRPHLAVEARRRA</sequence>
<dbReference type="GO" id="GO:0008168">
    <property type="term" value="F:methyltransferase activity"/>
    <property type="evidence" value="ECO:0007669"/>
    <property type="project" value="UniProtKB-KW"/>
</dbReference>
<protein>
    <submittedName>
        <fullName evidence="6">Class I SAM-dependent methyltransferase</fullName>
    </submittedName>
</protein>
<dbReference type="InterPro" id="IPR041698">
    <property type="entry name" value="Methyltransf_25"/>
</dbReference>
<dbReference type="PANTHER" id="PTHR43464:SF19">
    <property type="entry name" value="UBIQUINONE BIOSYNTHESIS O-METHYLTRANSFERASE, MITOCHONDRIAL"/>
    <property type="match status" value="1"/>
</dbReference>
<dbReference type="GO" id="GO:0032259">
    <property type="term" value="P:methylation"/>
    <property type="evidence" value="ECO:0007669"/>
    <property type="project" value="UniProtKB-KW"/>
</dbReference>
<feature type="domain" description="Methyltransferase" evidence="5">
    <location>
        <begin position="48"/>
        <end position="138"/>
    </location>
</feature>
<feature type="compositionally biased region" description="Basic and acidic residues" evidence="4">
    <location>
        <begin position="184"/>
        <end position="202"/>
    </location>
</feature>
<dbReference type="InterPro" id="IPR029063">
    <property type="entry name" value="SAM-dependent_MTases_sf"/>
</dbReference>
<dbReference type="Pfam" id="PF13649">
    <property type="entry name" value="Methyltransf_25"/>
    <property type="match status" value="1"/>
</dbReference>
<gene>
    <name evidence="6" type="ORF">GCM10022377_12880</name>
</gene>
<feature type="region of interest" description="Disordered" evidence="4">
    <location>
        <begin position="181"/>
        <end position="202"/>
    </location>
</feature>
<keyword evidence="3" id="KW-0949">S-adenosyl-L-methionine</keyword>
<keyword evidence="1 6" id="KW-0489">Methyltransferase</keyword>
<name>A0ABP7D8U7_9MICC</name>
<evidence type="ECO:0000256" key="2">
    <source>
        <dbReference type="ARBA" id="ARBA00022679"/>
    </source>
</evidence>
<dbReference type="RefSeq" id="WP_344881749.1">
    <property type="nucleotide sequence ID" value="NZ_BAABCJ010000002.1"/>
</dbReference>